<dbReference type="SUPFAM" id="SSF51735">
    <property type="entry name" value="NAD(P)-binding Rossmann-fold domains"/>
    <property type="match status" value="1"/>
</dbReference>
<feature type="region of interest" description="Disordered" evidence="2">
    <location>
        <begin position="407"/>
        <end position="466"/>
    </location>
</feature>
<feature type="compositionally biased region" description="Low complexity" evidence="2">
    <location>
        <begin position="437"/>
        <end position="461"/>
    </location>
</feature>
<dbReference type="PANTHER" id="PTHR13812:SF19">
    <property type="entry name" value="KETIMINE REDUCTASE MU-CRYSTALLIN"/>
    <property type="match status" value="1"/>
</dbReference>
<evidence type="ECO:0000256" key="2">
    <source>
        <dbReference type="SAM" id="MobiDB-lite"/>
    </source>
</evidence>
<evidence type="ECO:0000313" key="3">
    <source>
        <dbReference type="EMBL" id="KAK5626149.1"/>
    </source>
</evidence>
<dbReference type="PANTHER" id="PTHR13812">
    <property type="entry name" value="KETIMINE REDUCTASE MU-CRYSTALLIN"/>
    <property type="match status" value="1"/>
</dbReference>
<protein>
    <submittedName>
        <fullName evidence="3">Uncharacterized protein</fullName>
    </submittedName>
</protein>
<dbReference type="FunFam" id="3.40.50.720:FF:000577">
    <property type="entry name" value="Proline utilization protein PrnX, putative"/>
    <property type="match status" value="1"/>
</dbReference>
<dbReference type="Pfam" id="PF02423">
    <property type="entry name" value="OCD_Mu_crystall"/>
    <property type="match status" value="1"/>
</dbReference>
<dbReference type="GO" id="GO:0005737">
    <property type="term" value="C:cytoplasm"/>
    <property type="evidence" value="ECO:0007669"/>
    <property type="project" value="TreeGrafter"/>
</dbReference>
<organism evidence="3 4">
    <name type="scientific">Xylaria bambusicola</name>
    <dbReference type="NCBI Taxonomy" id="326684"/>
    <lineage>
        <taxon>Eukaryota</taxon>
        <taxon>Fungi</taxon>
        <taxon>Dikarya</taxon>
        <taxon>Ascomycota</taxon>
        <taxon>Pezizomycotina</taxon>
        <taxon>Sordariomycetes</taxon>
        <taxon>Xylariomycetidae</taxon>
        <taxon>Xylariales</taxon>
        <taxon>Xylariaceae</taxon>
        <taxon>Xylaria</taxon>
    </lineage>
</organism>
<comment type="similarity">
    <text evidence="1">Belongs to the ornithine cyclodeaminase/mu-crystallin family.</text>
</comment>
<feature type="compositionally biased region" description="Polar residues" evidence="2">
    <location>
        <begin position="411"/>
        <end position="423"/>
    </location>
</feature>
<reference evidence="3 4" key="1">
    <citation type="submission" date="2023-10" db="EMBL/GenBank/DDBJ databases">
        <title>Draft genome sequence of Xylaria bambusicola isolate GMP-LS, the root and basal stem rot pathogen of sugarcane in Indonesia.</title>
        <authorList>
            <person name="Selvaraj P."/>
            <person name="Muralishankar V."/>
            <person name="Muruganantham S."/>
            <person name="Sp S."/>
            <person name="Haryani S."/>
            <person name="Lau K.J.X."/>
            <person name="Naqvi N.I."/>
        </authorList>
    </citation>
    <scope>NUCLEOTIDE SEQUENCE [LARGE SCALE GENOMIC DNA]</scope>
    <source>
        <strain evidence="3">GMP-LS</strain>
    </source>
</reference>
<dbReference type="InterPro" id="IPR003462">
    <property type="entry name" value="ODC_Mu_crystall"/>
</dbReference>
<dbReference type="AlphaFoldDB" id="A0AAN7URP9"/>
<keyword evidence="4" id="KW-1185">Reference proteome</keyword>
<dbReference type="InterPro" id="IPR036291">
    <property type="entry name" value="NAD(P)-bd_dom_sf"/>
</dbReference>
<evidence type="ECO:0000256" key="1">
    <source>
        <dbReference type="ARBA" id="ARBA00008903"/>
    </source>
</evidence>
<evidence type="ECO:0000313" key="4">
    <source>
        <dbReference type="Proteomes" id="UP001305414"/>
    </source>
</evidence>
<dbReference type="Proteomes" id="UP001305414">
    <property type="component" value="Unassembled WGS sequence"/>
</dbReference>
<sequence>MSIAYLLPEIIVERILSYLSLSPYFLAEAAAADQQSRGLTLCIDRIEYPYYIEGLLAVFQVKEKKLQQTQMSLALLSDEVIHALLENLTREEAESFQDVLKNALHEYSTGTQAADTNQPARTSTYSEGTGTTTMFMPSCSPAGNGVKVVTVSSPYADPSLPAIRPTGSLTLYSPEGNPVGFLHAQTLTAFRTALASSCLLTKRATVRTLTVFGSGLQAYWHIRLALLLRGNTIRAVNIINRQFSDNARNILKKFYAVPFEVKEREGWNQAQFSVLTPGYGEYDRLQKEHIREADVIYCCTPSTTELFNAEILTSREGRRKGRLVVAIGSYSKDMRELPRDLLAQATRTHQNGHLHYHKHATEGGVIVVDSLDGALKEAGELIDAGLGPKQLVELGELIMIKRLAIEDEDTSSQQSAETDSVSESFDKLDIDSATTNSSSKRSSSRSPSRASSGTGESSSGGFHLPAILHPHQHHKRSKSHAEEKRNDHLARWLTSGNVIYKSVGLGLMDLVIGFKIIELANEKGVGGHLQDFSPTSG</sequence>
<accession>A0AAN7URP9</accession>
<proteinExistence type="inferred from homology"/>
<gene>
    <name evidence="3" type="ORF">RRF57_001864</name>
</gene>
<dbReference type="Gene3D" id="3.40.50.720">
    <property type="entry name" value="NAD(P)-binding Rossmann-like Domain"/>
    <property type="match status" value="1"/>
</dbReference>
<dbReference type="Gene3D" id="3.30.1780.10">
    <property type="entry name" value="ornithine cyclodeaminase, domain 1"/>
    <property type="match status" value="1"/>
</dbReference>
<dbReference type="InterPro" id="IPR023401">
    <property type="entry name" value="ODC_N"/>
</dbReference>
<dbReference type="EMBL" id="JAWHQM010000003">
    <property type="protein sequence ID" value="KAK5626149.1"/>
    <property type="molecule type" value="Genomic_DNA"/>
</dbReference>
<name>A0AAN7URP9_9PEZI</name>
<comment type="caution">
    <text evidence="3">The sequence shown here is derived from an EMBL/GenBank/DDBJ whole genome shotgun (WGS) entry which is preliminary data.</text>
</comment>